<dbReference type="AlphaFoldDB" id="A0A9W7ZID0"/>
<feature type="compositionally biased region" description="Low complexity" evidence="1">
    <location>
        <begin position="173"/>
        <end position="184"/>
    </location>
</feature>
<protein>
    <submittedName>
        <fullName evidence="2">Uncharacterized protein</fullName>
    </submittedName>
</protein>
<reference evidence="2" key="1">
    <citation type="submission" date="2022-07" db="EMBL/GenBank/DDBJ databases">
        <title>Phylogenomic reconstructions and comparative analyses of Kickxellomycotina fungi.</title>
        <authorList>
            <person name="Reynolds N.K."/>
            <person name="Stajich J.E."/>
            <person name="Barry K."/>
            <person name="Grigoriev I.V."/>
            <person name="Crous P."/>
            <person name="Smith M.E."/>
        </authorList>
    </citation>
    <scope>NUCLEOTIDE SEQUENCE</scope>
    <source>
        <strain evidence="2">RSA 861</strain>
    </source>
</reference>
<dbReference type="Proteomes" id="UP001150569">
    <property type="component" value="Unassembled WGS sequence"/>
</dbReference>
<organism evidence="2 3">
    <name type="scientific">Tieghemiomyces parasiticus</name>
    <dbReference type="NCBI Taxonomy" id="78921"/>
    <lineage>
        <taxon>Eukaryota</taxon>
        <taxon>Fungi</taxon>
        <taxon>Fungi incertae sedis</taxon>
        <taxon>Zoopagomycota</taxon>
        <taxon>Kickxellomycotina</taxon>
        <taxon>Dimargaritomycetes</taxon>
        <taxon>Dimargaritales</taxon>
        <taxon>Dimargaritaceae</taxon>
        <taxon>Tieghemiomyces</taxon>
    </lineage>
</organism>
<dbReference type="EMBL" id="JANBPT010001338">
    <property type="protein sequence ID" value="KAJ1908713.1"/>
    <property type="molecule type" value="Genomic_DNA"/>
</dbReference>
<proteinExistence type="predicted"/>
<evidence type="ECO:0000313" key="2">
    <source>
        <dbReference type="EMBL" id="KAJ1908713.1"/>
    </source>
</evidence>
<gene>
    <name evidence="2" type="ORF">IWQ60_011570</name>
</gene>
<feature type="region of interest" description="Disordered" evidence="1">
    <location>
        <begin position="120"/>
        <end position="189"/>
    </location>
</feature>
<sequence length="540" mass="57260">MDPAPTEYYPLQQCTAVMHWLTTSRLQGEPDTADPTALPQPATQNIELQTAQPRPRLALTEPPTPHFGSQPHLAASQGAVGVRNSWRGVQVVDGNFFDHSTECGSTYSDYTSGCPSPIFSQPPASPGRVPRSPSTPYHHFPTESEAAGWPQQPLGGMTGTGPSPPQFETGRPSFSSTSTVTSQSGERMQVTKTEECVMAAAAAMIMPRVPRRKSSIGSLAGRAKLLATPPTSPPNLPVGLLSPPAHLQRSYTVSVPSTPAFIRRGPVSGSVGSLNLPPNPVAPGVVRNARGQHRFLPAKDITMAILLPRSCLSEDRPRKFGTAASLAPDGYNANSTGVVTSSAAIVRRPLREVDNRPLFQPHTAVANGITTPLVPGTPAYRNSLDTPIGQRVRLSSGNYSIRDGNVNQAMVTMGNSHGHGATSTTTGAAASRSVQKVEGLITKLYEFWARDVVTDAASLRHSTASPPTSPAAPSADLEFIQQRRVLKHIFFEALVTDPAMQNLTIQLSVRAPISSRTAYPPSPVDPISAARAAVAASPMI</sequence>
<name>A0A9W7ZID0_9FUNG</name>
<accession>A0A9W7ZID0</accession>
<comment type="caution">
    <text evidence="2">The sequence shown here is derived from an EMBL/GenBank/DDBJ whole genome shotgun (WGS) entry which is preliminary data.</text>
</comment>
<keyword evidence="3" id="KW-1185">Reference proteome</keyword>
<evidence type="ECO:0000313" key="3">
    <source>
        <dbReference type="Proteomes" id="UP001150569"/>
    </source>
</evidence>
<evidence type="ECO:0000256" key="1">
    <source>
        <dbReference type="SAM" id="MobiDB-lite"/>
    </source>
</evidence>
<dbReference type="OrthoDB" id="5600555at2759"/>